<evidence type="ECO:0000313" key="1">
    <source>
        <dbReference type="EMBL" id="HIZ90578.1"/>
    </source>
</evidence>
<sequence>MKTTKPLRYRPLLRLVWLMALLIGLAGCKTSRQVESDKSETGFLSSKVVLTVPTKEAVLTVNGTMKLKAGERMQLSFLMPILRSEVARIDITPDEVILVDRMGKRYVQASRQELKGMLPKKATFRHLEKLLYAASRPGGKNTLTGIELGIPSLEKGKIELTDFSTKPFNMTPTELSSRYQRVELYELLELLMSL</sequence>
<dbReference type="EMBL" id="DXAV01000006">
    <property type="protein sequence ID" value="HIZ90578.1"/>
    <property type="molecule type" value="Genomic_DNA"/>
</dbReference>
<comment type="caution">
    <text evidence="1">The sequence shown here is derived from an EMBL/GenBank/DDBJ whole genome shotgun (WGS) entry which is preliminary data.</text>
</comment>
<dbReference type="AlphaFoldDB" id="A0A9D2KE00"/>
<dbReference type="PROSITE" id="PS51257">
    <property type="entry name" value="PROKAR_LIPOPROTEIN"/>
    <property type="match status" value="1"/>
</dbReference>
<reference evidence="1" key="1">
    <citation type="journal article" date="2021" name="PeerJ">
        <title>Extensive microbial diversity within the chicken gut microbiome revealed by metagenomics and culture.</title>
        <authorList>
            <person name="Gilroy R."/>
            <person name="Ravi A."/>
            <person name="Getino M."/>
            <person name="Pursley I."/>
            <person name="Horton D.L."/>
            <person name="Alikhan N.F."/>
            <person name="Baker D."/>
            <person name="Gharbi K."/>
            <person name="Hall N."/>
            <person name="Watson M."/>
            <person name="Adriaenssens E.M."/>
            <person name="Foster-Nyarko E."/>
            <person name="Jarju S."/>
            <person name="Secka A."/>
            <person name="Antonio M."/>
            <person name="Oren A."/>
            <person name="Chaudhuri R.R."/>
            <person name="La Ragione R."/>
            <person name="Hildebrand F."/>
            <person name="Pallen M.J."/>
        </authorList>
    </citation>
    <scope>NUCLEOTIDE SEQUENCE</scope>
    <source>
        <strain evidence="1">CHK118-2852</strain>
    </source>
</reference>
<evidence type="ECO:0000313" key="2">
    <source>
        <dbReference type="Proteomes" id="UP000824108"/>
    </source>
</evidence>
<protein>
    <submittedName>
        <fullName evidence="1">DUF4292 domain-containing protein</fullName>
    </submittedName>
</protein>
<dbReference type="Pfam" id="PF14125">
    <property type="entry name" value="DUF4292"/>
    <property type="match status" value="1"/>
</dbReference>
<gene>
    <name evidence="1" type="ORF">H9807_00425</name>
</gene>
<dbReference type="InterPro" id="IPR025634">
    <property type="entry name" value="DUF4292"/>
</dbReference>
<name>A0A9D2KE00_9BACE</name>
<accession>A0A9D2KE00</accession>
<organism evidence="1 2">
    <name type="scientific">Candidatus Bacteroides merdavium</name>
    <dbReference type="NCBI Taxonomy" id="2838472"/>
    <lineage>
        <taxon>Bacteria</taxon>
        <taxon>Pseudomonadati</taxon>
        <taxon>Bacteroidota</taxon>
        <taxon>Bacteroidia</taxon>
        <taxon>Bacteroidales</taxon>
        <taxon>Bacteroidaceae</taxon>
        <taxon>Bacteroides</taxon>
    </lineage>
</organism>
<proteinExistence type="predicted"/>
<reference evidence="1" key="2">
    <citation type="submission" date="2021-04" db="EMBL/GenBank/DDBJ databases">
        <authorList>
            <person name="Gilroy R."/>
        </authorList>
    </citation>
    <scope>NUCLEOTIDE SEQUENCE</scope>
    <source>
        <strain evidence="1">CHK118-2852</strain>
    </source>
</reference>
<dbReference type="Proteomes" id="UP000824108">
    <property type="component" value="Unassembled WGS sequence"/>
</dbReference>